<gene>
    <name evidence="1" type="ORF">CY34DRAFT_805836</name>
</gene>
<dbReference type="InParanoid" id="A0A0D0AUI4"/>
<reference evidence="1 2" key="1">
    <citation type="submission" date="2014-04" db="EMBL/GenBank/DDBJ databases">
        <authorList>
            <consortium name="DOE Joint Genome Institute"/>
            <person name="Kuo A."/>
            <person name="Ruytinx J."/>
            <person name="Rineau F."/>
            <person name="Colpaert J."/>
            <person name="Kohler A."/>
            <person name="Nagy L.G."/>
            <person name="Floudas D."/>
            <person name="Copeland A."/>
            <person name="Barry K.W."/>
            <person name="Cichocki N."/>
            <person name="Veneault-Fourrey C."/>
            <person name="LaButti K."/>
            <person name="Lindquist E.A."/>
            <person name="Lipzen A."/>
            <person name="Lundell T."/>
            <person name="Morin E."/>
            <person name="Murat C."/>
            <person name="Sun H."/>
            <person name="Tunlid A."/>
            <person name="Henrissat B."/>
            <person name="Grigoriev I.V."/>
            <person name="Hibbett D.S."/>
            <person name="Martin F."/>
            <person name="Nordberg H.P."/>
            <person name="Cantor M.N."/>
            <person name="Hua S.X."/>
        </authorList>
    </citation>
    <scope>NUCLEOTIDE SEQUENCE [LARGE SCALE GENOMIC DNA]</scope>
    <source>
        <strain evidence="1 2">UH-Slu-Lm8-n1</strain>
    </source>
</reference>
<name>A0A0D0AUI4_9AGAM</name>
<dbReference type="EMBL" id="KN835263">
    <property type="protein sequence ID" value="KIK41609.1"/>
    <property type="molecule type" value="Genomic_DNA"/>
</dbReference>
<dbReference type="Proteomes" id="UP000054485">
    <property type="component" value="Unassembled WGS sequence"/>
</dbReference>
<protein>
    <submittedName>
        <fullName evidence="1">Uncharacterized protein</fullName>
    </submittedName>
</protein>
<accession>A0A0D0AUI4</accession>
<dbReference type="AlphaFoldDB" id="A0A0D0AUI4"/>
<keyword evidence="2" id="KW-1185">Reference proteome</keyword>
<evidence type="ECO:0000313" key="2">
    <source>
        <dbReference type="Proteomes" id="UP000054485"/>
    </source>
</evidence>
<dbReference type="HOGENOM" id="CLU_2544106_0_0_1"/>
<evidence type="ECO:0000313" key="1">
    <source>
        <dbReference type="EMBL" id="KIK41609.1"/>
    </source>
</evidence>
<sequence length="83" mass="9322">MVTADEKGNVWKKTGKKPAELFLLAHAHKPRVARYAVMTLMGGRASSRLPCVKTETVSMREGVGAKNDRKRKVENKRILLMND</sequence>
<organism evidence="1 2">
    <name type="scientific">Suillus luteus UH-Slu-Lm8-n1</name>
    <dbReference type="NCBI Taxonomy" id="930992"/>
    <lineage>
        <taxon>Eukaryota</taxon>
        <taxon>Fungi</taxon>
        <taxon>Dikarya</taxon>
        <taxon>Basidiomycota</taxon>
        <taxon>Agaricomycotina</taxon>
        <taxon>Agaricomycetes</taxon>
        <taxon>Agaricomycetidae</taxon>
        <taxon>Boletales</taxon>
        <taxon>Suillineae</taxon>
        <taxon>Suillaceae</taxon>
        <taxon>Suillus</taxon>
    </lineage>
</organism>
<reference evidence="2" key="2">
    <citation type="submission" date="2015-01" db="EMBL/GenBank/DDBJ databases">
        <title>Evolutionary Origins and Diversification of the Mycorrhizal Mutualists.</title>
        <authorList>
            <consortium name="DOE Joint Genome Institute"/>
            <consortium name="Mycorrhizal Genomics Consortium"/>
            <person name="Kohler A."/>
            <person name="Kuo A."/>
            <person name="Nagy L.G."/>
            <person name="Floudas D."/>
            <person name="Copeland A."/>
            <person name="Barry K.W."/>
            <person name="Cichocki N."/>
            <person name="Veneault-Fourrey C."/>
            <person name="LaButti K."/>
            <person name="Lindquist E.A."/>
            <person name="Lipzen A."/>
            <person name="Lundell T."/>
            <person name="Morin E."/>
            <person name="Murat C."/>
            <person name="Riley R."/>
            <person name="Ohm R."/>
            <person name="Sun H."/>
            <person name="Tunlid A."/>
            <person name="Henrissat B."/>
            <person name="Grigoriev I.V."/>
            <person name="Hibbett D.S."/>
            <person name="Martin F."/>
        </authorList>
    </citation>
    <scope>NUCLEOTIDE SEQUENCE [LARGE SCALE GENOMIC DNA]</scope>
    <source>
        <strain evidence="2">UH-Slu-Lm8-n1</strain>
    </source>
</reference>
<proteinExistence type="predicted"/>